<dbReference type="PIRSF" id="PIRSF000709">
    <property type="entry name" value="6PFK_2-Ptase"/>
    <property type="match status" value="1"/>
</dbReference>
<dbReference type="InterPro" id="IPR029033">
    <property type="entry name" value="His_PPase_superfam"/>
</dbReference>
<comment type="caution">
    <text evidence="5">The sequence shown here is derived from an EMBL/GenBank/DDBJ whole genome shotgun (WGS) entry which is preliminary data.</text>
</comment>
<accession>A0A0J1FMM4</accession>
<evidence type="ECO:0000256" key="3">
    <source>
        <dbReference type="PIRSR" id="PIRSR613078-2"/>
    </source>
</evidence>
<dbReference type="InterPro" id="IPR050275">
    <property type="entry name" value="PGM_Phosphatase"/>
</dbReference>
<dbReference type="PATRIC" id="fig|476652.3.peg.4081"/>
<dbReference type="NCBIfam" id="TIGR03162">
    <property type="entry name" value="ribazole_cobC"/>
    <property type="match status" value="1"/>
</dbReference>
<feature type="active site" description="Tele-phosphohistidine intermediate" evidence="2">
    <location>
        <position position="11"/>
    </location>
</feature>
<dbReference type="PANTHER" id="PTHR48100">
    <property type="entry name" value="BROAD-SPECIFICITY PHOSPHATASE YOR283W-RELATED"/>
    <property type="match status" value="1"/>
</dbReference>
<dbReference type="STRING" id="476652.DEAC_c38560"/>
<name>A0A0J1FMM4_9FIRM</name>
<dbReference type="Proteomes" id="UP000036356">
    <property type="component" value="Unassembled WGS sequence"/>
</dbReference>
<feature type="active site" description="Proton donor/acceptor" evidence="2">
    <location>
        <position position="84"/>
    </location>
</feature>
<reference evidence="5 6" key="1">
    <citation type="submission" date="2015-06" db="EMBL/GenBank/DDBJ databases">
        <title>Draft genome of the moderately acidophilic sulfate reducer Candidatus Desulfosporosinus acididurans strain M1.</title>
        <authorList>
            <person name="Poehlein A."/>
            <person name="Petzsch P."/>
            <person name="Johnson B.D."/>
            <person name="Schloemann M."/>
            <person name="Daniel R."/>
            <person name="Muehling M."/>
        </authorList>
    </citation>
    <scope>NUCLEOTIDE SEQUENCE [LARGE SCALE GENOMIC DNA]</scope>
    <source>
        <strain evidence="5 6">M1</strain>
    </source>
</reference>
<dbReference type="CDD" id="cd07067">
    <property type="entry name" value="HP_PGM_like"/>
    <property type="match status" value="1"/>
</dbReference>
<feature type="binding site" evidence="3">
    <location>
        <position position="60"/>
    </location>
    <ligand>
        <name>substrate</name>
    </ligand>
</feature>
<proteinExistence type="predicted"/>
<dbReference type="EC" id="3.1.3.73" evidence="1"/>
<evidence type="ECO:0000256" key="1">
    <source>
        <dbReference type="NCBIfam" id="TIGR03162"/>
    </source>
</evidence>
<dbReference type="EMBL" id="LDZY01000016">
    <property type="protein sequence ID" value="KLU64223.1"/>
    <property type="molecule type" value="Genomic_DNA"/>
</dbReference>
<keyword evidence="6" id="KW-1185">Reference proteome</keyword>
<dbReference type="Gene3D" id="3.40.50.1240">
    <property type="entry name" value="Phosphoglycerate mutase-like"/>
    <property type="match status" value="1"/>
</dbReference>
<organism evidence="5 6">
    <name type="scientific">Desulfosporosinus acididurans</name>
    <dbReference type="NCBI Taxonomy" id="476652"/>
    <lineage>
        <taxon>Bacteria</taxon>
        <taxon>Bacillati</taxon>
        <taxon>Bacillota</taxon>
        <taxon>Clostridia</taxon>
        <taxon>Eubacteriales</taxon>
        <taxon>Desulfitobacteriaceae</taxon>
        <taxon>Desulfosporosinus</taxon>
    </lineage>
</organism>
<dbReference type="GO" id="GO:0009236">
    <property type="term" value="P:cobalamin biosynthetic process"/>
    <property type="evidence" value="ECO:0007669"/>
    <property type="project" value="UniProtKB-UniRule"/>
</dbReference>
<sequence>MKQKLIYLVRHGDIGLGSEKRYIGQTDLPLSPLGLKQASLLKDMFSHLSFDNIFCSDLMRAQQTAEIIAILSTAVPILCPEFREVNMGDWEGKTFSEIRTRFPKKFAERGQTIANFVPPRGESFSDCSKRVLPAFERLAESAGNTILIVAHAGVNRIIICHVLGMPLENVFQLQQSYGCVNLLCQDSSGYRLNYMNNLVVKVTGEGLIY</sequence>
<dbReference type="InterPro" id="IPR017578">
    <property type="entry name" value="Ribazole_CobC"/>
</dbReference>
<evidence type="ECO:0000256" key="4">
    <source>
        <dbReference type="PIRSR" id="PIRSR613078-3"/>
    </source>
</evidence>
<dbReference type="InterPro" id="IPR013078">
    <property type="entry name" value="His_Pase_superF_clade-1"/>
</dbReference>
<evidence type="ECO:0000313" key="6">
    <source>
        <dbReference type="Proteomes" id="UP000036356"/>
    </source>
</evidence>
<dbReference type="GO" id="GO:0043755">
    <property type="term" value="F:alpha-ribazole phosphatase activity"/>
    <property type="evidence" value="ECO:0007669"/>
    <property type="project" value="UniProtKB-UniRule"/>
</dbReference>
<dbReference type="RefSeq" id="WP_047811632.1">
    <property type="nucleotide sequence ID" value="NZ_LDZY01000016.1"/>
</dbReference>
<evidence type="ECO:0000256" key="2">
    <source>
        <dbReference type="PIRSR" id="PIRSR613078-1"/>
    </source>
</evidence>
<keyword evidence="5" id="KW-0378">Hydrolase</keyword>
<feature type="site" description="Transition state stabilizer" evidence="4">
    <location>
        <position position="151"/>
    </location>
</feature>
<evidence type="ECO:0000313" key="5">
    <source>
        <dbReference type="EMBL" id="KLU64223.1"/>
    </source>
</evidence>
<dbReference type="Pfam" id="PF00300">
    <property type="entry name" value="His_Phos_1"/>
    <property type="match status" value="1"/>
</dbReference>
<dbReference type="SUPFAM" id="SSF53254">
    <property type="entry name" value="Phosphoglycerate mutase-like"/>
    <property type="match status" value="1"/>
</dbReference>
<protein>
    <recommendedName>
        <fullName evidence="1">Alpha-ribazole phosphatase</fullName>
        <ecNumber evidence="1">3.1.3.73</ecNumber>
    </recommendedName>
</protein>
<dbReference type="SMART" id="SM00855">
    <property type="entry name" value="PGAM"/>
    <property type="match status" value="1"/>
</dbReference>
<dbReference type="AlphaFoldDB" id="A0A0J1FMM4"/>
<gene>
    <name evidence="5" type="primary">cobC</name>
    <name evidence="5" type="ORF">DEAC_c38560</name>
</gene>